<dbReference type="KEGG" id="cgy:CGLY_07385"/>
<dbReference type="STRING" id="1404245.CGLY_07385"/>
<evidence type="ECO:0000313" key="2">
    <source>
        <dbReference type="EMBL" id="AHW63922.1"/>
    </source>
</evidence>
<sequence>MWQSLGYARAMSGFELWNLIELLGAGAIGGGAAYWGGKKSGEVTRKATNETQSYAMHYETQKRVVEIYDSVSALRTRNSEYSEIDPGEITRCIQNTRAVKALTLVETVENKCDDIITSLNSVKETITSPALCSAMGHFAAAEDPLTIAEDSVLDLVAWFKKEFQAQLSDEH</sequence>
<keyword evidence="3" id="KW-1185">Reference proteome</keyword>
<evidence type="ECO:0000256" key="1">
    <source>
        <dbReference type="SAM" id="Phobius"/>
    </source>
</evidence>
<dbReference type="Proteomes" id="UP000023703">
    <property type="component" value="Chromosome"/>
</dbReference>
<name>X5DTD5_9CORY</name>
<proteinExistence type="predicted"/>
<evidence type="ECO:0000313" key="3">
    <source>
        <dbReference type="Proteomes" id="UP000023703"/>
    </source>
</evidence>
<organism evidence="2 3">
    <name type="scientific">Corynebacterium glyciniphilum AJ 3170</name>
    <dbReference type="NCBI Taxonomy" id="1404245"/>
    <lineage>
        <taxon>Bacteria</taxon>
        <taxon>Bacillati</taxon>
        <taxon>Actinomycetota</taxon>
        <taxon>Actinomycetes</taxon>
        <taxon>Mycobacteriales</taxon>
        <taxon>Corynebacteriaceae</taxon>
        <taxon>Corynebacterium</taxon>
    </lineage>
</organism>
<keyword evidence="1" id="KW-1133">Transmembrane helix</keyword>
<keyword evidence="1" id="KW-0472">Membrane</keyword>
<keyword evidence="1" id="KW-0812">Transmembrane</keyword>
<dbReference type="EMBL" id="CP006842">
    <property type="protein sequence ID" value="AHW63922.1"/>
    <property type="molecule type" value="Genomic_DNA"/>
</dbReference>
<reference evidence="2 3" key="1">
    <citation type="journal article" date="2015" name="Int. J. Syst. Evol. Microbiol.">
        <title>Revisiting Corynebacterium glyciniphilum (ex Kubota et al., 1972) sp. nov., nom. rev., isolated from putrefied banana.</title>
        <authorList>
            <person name="Al-Dilaimi A."/>
            <person name="Bednarz H."/>
            <person name="Lomker A."/>
            <person name="Niehaus K."/>
            <person name="Kalinowski J."/>
            <person name="Ruckert C."/>
        </authorList>
    </citation>
    <scope>NUCLEOTIDE SEQUENCE [LARGE SCALE GENOMIC DNA]</scope>
    <source>
        <strain evidence="2">AJ 3170</strain>
    </source>
</reference>
<protein>
    <submittedName>
        <fullName evidence="2">Putative membrane protein</fullName>
    </submittedName>
</protein>
<feature type="transmembrane region" description="Helical" evidence="1">
    <location>
        <begin position="16"/>
        <end position="36"/>
    </location>
</feature>
<dbReference type="HOGENOM" id="CLU_1560372_0_0_11"/>
<accession>X5DTD5</accession>
<dbReference type="AlphaFoldDB" id="X5DTD5"/>
<gene>
    <name evidence="2" type="ORF">CGLY_07385</name>
</gene>